<feature type="region of interest" description="Disordered" evidence="1">
    <location>
        <begin position="544"/>
        <end position="589"/>
    </location>
</feature>
<dbReference type="SUPFAM" id="SSF54160">
    <property type="entry name" value="Chromo domain-like"/>
    <property type="match status" value="1"/>
</dbReference>
<comment type="caution">
    <text evidence="4">The sequence shown here is derived from an EMBL/GenBank/DDBJ whole genome shotgun (WGS) entry which is preliminary data.</text>
</comment>
<feature type="domain" description="Chromo" evidence="2">
    <location>
        <begin position="26"/>
        <end position="88"/>
    </location>
</feature>
<sequence length="1295" mass="144972">MVHTLDFDEAHLPEDSFDPDESRGEFEVEKIIDYRDRRLTHQGLSVREYLVRWVGYDEPSWVPVADLNAAGLLDDYEQELRAQDKMGAEEYPNDVQSFYLSYNIKKRGKAKRANRVAEAGSSSVSPASSTPARPAYVSSPSSGVSDRAVDANKRITLGPSAGFAGLNAIEERLVRECVGIWLKGPETRVTPHVTNAGALSATVDPALSLLREEVDKLLRVRTGWLHKFDAVRMYEPSPGKEMLHSIPLDDLSVVEQVAVFQSVMVDAGISFVNLVPAFARNEPDFFSLAPPTVQMQLFEARWAITAMVARPAMFPHQARRPPTVDEPMEQAPDYCPSGTPFHAPAPTASNNPPGMHQYSGQFGSMPAREPAQPLYARPFIPFNSMEKLSGTEPLSDRRVWWEEYKYLARAGGWTDSEKCDHLRMYLTKSARVWYKQLNVKLGVQRLTWKRLAAAFKDEFLYSGEPAFEKYCYMSQTKNEAPRQYLWRLNVAAKEAGIPIQEPAAVERHVTRFVSSLRDSPVRALLLGASFASVEQLEMQLRLYERRSRPSRDDASHRDRSSSKSREASTYLAQQPLRAEDDSASDDDVPAEGMKTVRFQPMDEYIAGDPGPSVEPVTRLAQTFKAISATKLALAATKVSGQESGDHGEDGGGDITPSAEVYYHEGTDFTHLDVLRNQLAELPSFNKSPPPADMKDADVGELDENTPEELEKLRQILEKHQPAFISSGNALPPPARGVICDIEIEPGTKPIAQRPRPIKSHLLTKVYELLKGLLEVGIIEYSGSDWASPIVVVMKKNGVDIRLCIDYRLVNQLIKLMRYPLPLIDQLLDDFESVMWLLSLDMASGFWAVLMTPRAKHISAFVCPLGHFQWVRMPFGLKNAPLIYQQVIDNCLWGFVRLPAHLEAEVDPDVLEGVGLEKPALAPAPPASEPAQVTKPAEEARAPPRDFNYQGEQGAQTQQDDPTVFQLNLPASSCMKPVLGRSSYIDDIAAGTKTWDELCEVVDRLLYRIRYWGMSVSLPKSSFGKRAIDFLAHEVSRQGLRALPKVAKGIDQLPFPTSLKGVQSFLGSLNDYHKFIEDYSAIASCLYELTDEQIKAGRDLERPKLAAVLAQEHDGKLRPLIGDDAYGASNASDDETPGHQVYAVRTRRESAANPGPSVDPAEPADPVQERWRRIREHQDADPELRRLKMFINGELSQLSREDIRDVLKIVDPYVVDTDGTLKYITEAYEEVVFRRFGASSEIRHDRDPRFMSDVFKAFARMMKSQQRATLAYRPQANGQQERSVQSVVRAIKSYIS</sequence>
<dbReference type="EMBL" id="JAKCXM010000870">
    <property type="protein sequence ID" value="KAJ0391728.1"/>
    <property type="molecule type" value="Genomic_DNA"/>
</dbReference>
<dbReference type="InterPro" id="IPR050951">
    <property type="entry name" value="Retrovirus_Pol_polyprotein"/>
</dbReference>
<evidence type="ECO:0000313" key="4">
    <source>
        <dbReference type="EMBL" id="KAJ0391728.1"/>
    </source>
</evidence>
<name>A0AAD5L8E3_PYTIN</name>
<evidence type="ECO:0000256" key="1">
    <source>
        <dbReference type="SAM" id="MobiDB-lite"/>
    </source>
</evidence>
<dbReference type="SUPFAM" id="SSF56672">
    <property type="entry name" value="DNA/RNA polymerases"/>
    <property type="match status" value="2"/>
</dbReference>
<dbReference type="PROSITE" id="PS50013">
    <property type="entry name" value="CHROMO_2"/>
    <property type="match status" value="1"/>
</dbReference>
<dbReference type="InterPro" id="IPR001584">
    <property type="entry name" value="Integrase_cat-core"/>
</dbReference>
<gene>
    <name evidence="4" type="ORF">P43SY_011654</name>
</gene>
<feature type="compositionally biased region" description="Low complexity" evidence="1">
    <location>
        <begin position="117"/>
        <end position="135"/>
    </location>
</feature>
<dbReference type="GO" id="GO:0015074">
    <property type="term" value="P:DNA integration"/>
    <property type="evidence" value="ECO:0007669"/>
    <property type="project" value="InterPro"/>
</dbReference>
<organism evidence="4 5">
    <name type="scientific">Pythium insidiosum</name>
    <name type="common">Pythiosis disease agent</name>
    <dbReference type="NCBI Taxonomy" id="114742"/>
    <lineage>
        <taxon>Eukaryota</taxon>
        <taxon>Sar</taxon>
        <taxon>Stramenopiles</taxon>
        <taxon>Oomycota</taxon>
        <taxon>Peronosporomycetes</taxon>
        <taxon>Pythiales</taxon>
        <taxon>Pythiaceae</taxon>
        <taxon>Pythium</taxon>
    </lineage>
</organism>
<feature type="domain" description="Integrase catalytic" evidence="3">
    <location>
        <begin position="1161"/>
        <end position="1295"/>
    </location>
</feature>
<dbReference type="InterPro" id="IPR016197">
    <property type="entry name" value="Chromo-like_dom_sf"/>
</dbReference>
<evidence type="ECO:0000259" key="3">
    <source>
        <dbReference type="PROSITE" id="PS50994"/>
    </source>
</evidence>
<keyword evidence="5" id="KW-1185">Reference proteome</keyword>
<dbReference type="CDD" id="cd01647">
    <property type="entry name" value="RT_LTR"/>
    <property type="match status" value="1"/>
</dbReference>
<dbReference type="InterPro" id="IPR036397">
    <property type="entry name" value="RNaseH_sf"/>
</dbReference>
<dbReference type="InterPro" id="IPR000953">
    <property type="entry name" value="Chromo/chromo_shadow_dom"/>
</dbReference>
<dbReference type="GO" id="GO:0003676">
    <property type="term" value="F:nucleic acid binding"/>
    <property type="evidence" value="ECO:0007669"/>
    <property type="project" value="InterPro"/>
</dbReference>
<feature type="compositionally biased region" description="Polar residues" evidence="1">
    <location>
        <begin position="949"/>
        <end position="958"/>
    </location>
</feature>
<dbReference type="SUPFAM" id="SSF53098">
    <property type="entry name" value="Ribonuclease H-like"/>
    <property type="match status" value="1"/>
</dbReference>
<dbReference type="Gene3D" id="2.40.50.40">
    <property type="match status" value="1"/>
</dbReference>
<feature type="compositionally biased region" description="Basic and acidic residues" evidence="1">
    <location>
        <begin position="544"/>
        <end position="566"/>
    </location>
</feature>
<proteinExistence type="predicted"/>
<evidence type="ECO:0000313" key="5">
    <source>
        <dbReference type="Proteomes" id="UP001209570"/>
    </source>
</evidence>
<dbReference type="InterPro" id="IPR000477">
    <property type="entry name" value="RT_dom"/>
</dbReference>
<feature type="region of interest" description="Disordered" evidence="1">
    <location>
        <begin position="113"/>
        <end position="146"/>
    </location>
</feature>
<dbReference type="CDD" id="cd00024">
    <property type="entry name" value="CD_CSD"/>
    <property type="match status" value="1"/>
</dbReference>
<accession>A0AAD5L8E3</accession>
<reference evidence="4" key="1">
    <citation type="submission" date="2021-12" db="EMBL/GenBank/DDBJ databases">
        <title>Prjna785345.</title>
        <authorList>
            <person name="Rujirawat T."/>
            <person name="Krajaejun T."/>
        </authorList>
    </citation>
    <scope>NUCLEOTIDE SEQUENCE</scope>
    <source>
        <strain evidence="4">Pi057C3</strain>
    </source>
</reference>
<evidence type="ECO:0000259" key="2">
    <source>
        <dbReference type="PROSITE" id="PS50013"/>
    </source>
</evidence>
<dbReference type="SMART" id="SM00298">
    <property type="entry name" value="CHROMO"/>
    <property type="match status" value="1"/>
</dbReference>
<dbReference type="Gene3D" id="3.30.420.10">
    <property type="entry name" value="Ribonuclease H-like superfamily/Ribonuclease H"/>
    <property type="match status" value="1"/>
</dbReference>
<protein>
    <recommendedName>
        <fullName evidence="6">Chromo domain-containing protein</fullName>
    </recommendedName>
</protein>
<dbReference type="PROSITE" id="PS50994">
    <property type="entry name" value="INTEGRASE"/>
    <property type="match status" value="1"/>
</dbReference>
<dbReference type="Pfam" id="PF00078">
    <property type="entry name" value="RVT_1"/>
    <property type="match status" value="1"/>
</dbReference>
<dbReference type="InterPro" id="IPR012337">
    <property type="entry name" value="RNaseH-like_sf"/>
</dbReference>
<dbReference type="InterPro" id="IPR043128">
    <property type="entry name" value="Rev_trsase/Diguanyl_cyclase"/>
</dbReference>
<dbReference type="Proteomes" id="UP001209570">
    <property type="component" value="Unassembled WGS sequence"/>
</dbReference>
<dbReference type="Gene3D" id="3.10.10.10">
    <property type="entry name" value="HIV Type 1 Reverse Transcriptase, subunit A, domain 1"/>
    <property type="match status" value="1"/>
</dbReference>
<dbReference type="PANTHER" id="PTHR37984">
    <property type="entry name" value="PROTEIN CBG26694"/>
    <property type="match status" value="1"/>
</dbReference>
<dbReference type="PANTHER" id="PTHR37984:SF5">
    <property type="entry name" value="PROTEIN NYNRIN-LIKE"/>
    <property type="match status" value="1"/>
</dbReference>
<feature type="region of interest" description="Disordered" evidence="1">
    <location>
        <begin position="920"/>
        <end position="958"/>
    </location>
</feature>
<evidence type="ECO:0008006" key="6">
    <source>
        <dbReference type="Google" id="ProtNLM"/>
    </source>
</evidence>
<dbReference type="Gene3D" id="3.30.70.270">
    <property type="match status" value="3"/>
</dbReference>
<dbReference type="InterPro" id="IPR043502">
    <property type="entry name" value="DNA/RNA_pol_sf"/>
</dbReference>